<evidence type="ECO:0000256" key="4">
    <source>
        <dbReference type="ARBA" id="ARBA00022829"/>
    </source>
</evidence>
<dbReference type="NCBIfam" id="NF040815">
    <property type="entry name" value="recomb_XerA_Arch"/>
    <property type="match status" value="1"/>
</dbReference>
<dbReference type="InterPro" id="IPR004107">
    <property type="entry name" value="Integrase_SAM-like_N"/>
</dbReference>
<dbReference type="Gene3D" id="1.10.443.10">
    <property type="entry name" value="Intergrase catalytic core"/>
    <property type="match status" value="1"/>
</dbReference>
<accession>A0ABV7A3Z7</accession>
<comment type="caution">
    <text evidence="12">The sequence shown here is derived from an EMBL/GenBank/DDBJ whole genome shotgun (WGS) entry which is preliminary data.</text>
</comment>
<dbReference type="InterPro" id="IPR044068">
    <property type="entry name" value="CB"/>
</dbReference>
<keyword evidence="8" id="KW-0131">Cell cycle</keyword>
<keyword evidence="7" id="KW-0233">DNA recombination</keyword>
<keyword evidence="4" id="KW-0159">Chromosome partition</keyword>
<dbReference type="InterPro" id="IPR050090">
    <property type="entry name" value="Tyrosine_recombinase_XerCD"/>
</dbReference>
<organism evidence="12 13">
    <name type="scientific">Virgibacillus sediminis</name>
    <dbReference type="NCBI Taxonomy" id="202260"/>
    <lineage>
        <taxon>Bacteria</taxon>
        <taxon>Bacillati</taxon>
        <taxon>Bacillota</taxon>
        <taxon>Bacilli</taxon>
        <taxon>Bacillales</taxon>
        <taxon>Bacillaceae</taxon>
        <taxon>Virgibacillus</taxon>
    </lineage>
</organism>
<evidence type="ECO:0000256" key="6">
    <source>
        <dbReference type="ARBA" id="ARBA00023125"/>
    </source>
</evidence>
<dbReference type="InterPro" id="IPR011010">
    <property type="entry name" value="DNA_brk_join_enz"/>
</dbReference>
<protein>
    <submittedName>
        <fullName evidence="12">Site-specific tyrosine recombinase/integron integrase</fullName>
    </submittedName>
</protein>
<evidence type="ECO:0000256" key="5">
    <source>
        <dbReference type="ARBA" id="ARBA00022908"/>
    </source>
</evidence>
<evidence type="ECO:0000256" key="1">
    <source>
        <dbReference type="ARBA" id="ARBA00004496"/>
    </source>
</evidence>
<dbReference type="PROSITE" id="PS51900">
    <property type="entry name" value="CB"/>
    <property type="match status" value="1"/>
</dbReference>
<evidence type="ECO:0000256" key="9">
    <source>
        <dbReference type="PROSITE-ProRule" id="PRU01248"/>
    </source>
</evidence>
<keyword evidence="3" id="KW-0132">Cell division</keyword>
<name>A0ABV7A3Z7_9BACI</name>
<dbReference type="SUPFAM" id="SSF56349">
    <property type="entry name" value="DNA breaking-rejoining enzymes"/>
    <property type="match status" value="1"/>
</dbReference>
<evidence type="ECO:0000313" key="12">
    <source>
        <dbReference type="EMBL" id="MFC2947524.1"/>
    </source>
</evidence>
<evidence type="ECO:0000256" key="3">
    <source>
        <dbReference type="ARBA" id="ARBA00022618"/>
    </source>
</evidence>
<dbReference type="InterPro" id="IPR013762">
    <property type="entry name" value="Integrase-like_cat_sf"/>
</dbReference>
<gene>
    <name evidence="12" type="primary">xerA</name>
    <name evidence="12" type="ORF">ACFODW_04000</name>
</gene>
<dbReference type="InterPro" id="IPR010998">
    <property type="entry name" value="Integrase_recombinase_N"/>
</dbReference>
<comment type="subcellular location">
    <subcellularLocation>
        <location evidence="1">Cytoplasm</location>
    </subcellularLocation>
</comment>
<proteinExistence type="predicted"/>
<evidence type="ECO:0000256" key="2">
    <source>
        <dbReference type="ARBA" id="ARBA00022490"/>
    </source>
</evidence>
<sequence length="287" mass="34048">MNTKIKWGDDMNLEMQESFINDHQSRFSSETIRSYRLSLHQFFAFCDKEYDEVKATDIRAWLAGMEEKGLKPRSIHLKLSAVKSFYQYCLEENKVKKNPTSTVHTPKKDDSLPYYLSKRQVALLQEHTKGNVRERAIIETLYATGVRISELLQIKREDIKWENRQIWIRKGKGNKERFVLFTHDCSVRLQAYLNDREIESDYLFCNQRGEALSRIFVEKKFQDYSKALGFKVVPHTMRHTFAAHLAEKNMSQSYIQELLGHVNINSTHIYTRLMEDARKKQYDKYQL</sequence>
<feature type="domain" description="Tyr recombinase" evidence="10">
    <location>
        <begin position="111"/>
        <end position="283"/>
    </location>
</feature>
<dbReference type="Proteomes" id="UP001595387">
    <property type="component" value="Unassembled WGS sequence"/>
</dbReference>
<dbReference type="EMBL" id="JBHRRZ010000007">
    <property type="protein sequence ID" value="MFC2947524.1"/>
    <property type="molecule type" value="Genomic_DNA"/>
</dbReference>
<evidence type="ECO:0000256" key="8">
    <source>
        <dbReference type="ARBA" id="ARBA00023306"/>
    </source>
</evidence>
<dbReference type="RefSeq" id="WP_390303342.1">
    <property type="nucleotide sequence ID" value="NZ_JBHRRZ010000007.1"/>
</dbReference>
<dbReference type="Pfam" id="PF02899">
    <property type="entry name" value="Phage_int_SAM_1"/>
    <property type="match status" value="1"/>
</dbReference>
<dbReference type="Pfam" id="PF00589">
    <property type="entry name" value="Phage_integrase"/>
    <property type="match status" value="1"/>
</dbReference>
<evidence type="ECO:0000313" key="13">
    <source>
        <dbReference type="Proteomes" id="UP001595387"/>
    </source>
</evidence>
<keyword evidence="5" id="KW-0229">DNA integration</keyword>
<reference evidence="13" key="1">
    <citation type="journal article" date="2019" name="Int. J. Syst. Evol. Microbiol.">
        <title>The Global Catalogue of Microorganisms (GCM) 10K type strain sequencing project: providing services to taxonomists for standard genome sequencing and annotation.</title>
        <authorList>
            <consortium name="The Broad Institute Genomics Platform"/>
            <consortium name="The Broad Institute Genome Sequencing Center for Infectious Disease"/>
            <person name="Wu L."/>
            <person name="Ma J."/>
        </authorList>
    </citation>
    <scope>NUCLEOTIDE SEQUENCE [LARGE SCALE GENOMIC DNA]</scope>
    <source>
        <strain evidence="13">KCTC 13193</strain>
    </source>
</reference>
<dbReference type="PANTHER" id="PTHR30349">
    <property type="entry name" value="PHAGE INTEGRASE-RELATED"/>
    <property type="match status" value="1"/>
</dbReference>
<evidence type="ECO:0000259" key="10">
    <source>
        <dbReference type="PROSITE" id="PS51898"/>
    </source>
</evidence>
<dbReference type="Gene3D" id="1.10.150.130">
    <property type="match status" value="1"/>
</dbReference>
<dbReference type="PROSITE" id="PS51898">
    <property type="entry name" value="TYR_RECOMBINASE"/>
    <property type="match status" value="1"/>
</dbReference>
<dbReference type="InterPro" id="IPR002104">
    <property type="entry name" value="Integrase_catalytic"/>
</dbReference>
<dbReference type="PANTHER" id="PTHR30349:SF77">
    <property type="entry name" value="TYROSINE RECOMBINASE XERC"/>
    <property type="match status" value="1"/>
</dbReference>
<keyword evidence="13" id="KW-1185">Reference proteome</keyword>
<evidence type="ECO:0000256" key="7">
    <source>
        <dbReference type="ARBA" id="ARBA00023172"/>
    </source>
</evidence>
<evidence type="ECO:0000259" key="11">
    <source>
        <dbReference type="PROSITE" id="PS51900"/>
    </source>
</evidence>
<keyword evidence="6 9" id="KW-0238">DNA-binding</keyword>
<keyword evidence="2" id="KW-0963">Cytoplasm</keyword>
<feature type="domain" description="Core-binding (CB)" evidence="11">
    <location>
        <begin position="10"/>
        <end position="90"/>
    </location>
</feature>